<proteinExistence type="predicted"/>
<gene>
    <name evidence="2" type="ORF">CDAR_444741</name>
</gene>
<comment type="caution">
    <text evidence="2">The sequence shown here is derived from an EMBL/GenBank/DDBJ whole genome shotgun (WGS) entry which is preliminary data.</text>
</comment>
<evidence type="ECO:0000313" key="2">
    <source>
        <dbReference type="EMBL" id="GIY78143.1"/>
    </source>
</evidence>
<reference evidence="2 3" key="1">
    <citation type="submission" date="2021-06" db="EMBL/GenBank/DDBJ databases">
        <title>Caerostris darwini draft genome.</title>
        <authorList>
            <person name="Kono N."/>
            <person name="Arakawa K."/>
        </authorList>
    </citation>
    <scope>NUCLEOTIDE SEQUENCE [LARGE SCALE GENOMIC DNA]</scope>
</reference>
<keyword evidence="3" id="KW-1185">Reference proteome</keyword>
<name>A0AAV4W707_9ARAC</name>
<organism evidence="2 3">
    <name type="scientific">Caerostris darwini</name>
    <dbReference type="NCBI Taxonomy" id="1538125"/>
    <lineage>
        <taxon>Eukaryota</taxon>
        <taxon>Metazoa</taxon>
        <taxon>Ecdysozoa</taxon>
        <taxon>Arthropoda</taxon>
        <taxon>Chelicerata</taxon>
        <taxon>Arachnida</taxon>
        <taxon>Araneae</taxon>
        <taxon>Araneomorphae</taxon>
        <taxon>Entelegynae</taxon>
        <taxon>Araneoidea</taxon>
        <taxon>Araneidae</taxon>
        <taxon>Caerostris</taxon>
    </lineage>
</organism>
<feature type="compositionally biased region" description="Basic and acidic residues" evidence="1">
    <location>
        <begin position="13"/>
        <end position="28"/>
    </location>
</feature>
<feature type="region of interest" description="Disordered" evidence="1">
    <location>
        <begin position="1"/>
        <end position="36"/>
    </location>
</feature>
<dbReference type="AlphaFoldDB" id="A0AAV4W707"/>
<sequence length="80" mass="8925">MLHGYSPRSNDGILRKQADESAEERADPAEIQTSTRERIENVQKKMGTYNKKKCGTTTYKSGQVVVKKNTPIPTGEPTKT</sequence>
<protein>
    <submittedName>
        <fullName evidence="2">Uncharacterized protein</fullName>
    </submittedName>
</protein>
<accession>A0AAV4W707</accession>
<dbReference type="EMBL" id="BPLQ01014202">
    <property type="protein sequence ID" value="GIY78143.1"/>
    <property type="molecule type" value="Genomic_DNA"/>
</dbReference>
<evidence type="ECO:0000256" key="1">
    <source>
        <dbReference type="SAM" id="MobiDB-lite"/>
    </source>
</evidence>
<evidence type="ECO:0000313" key="3">
    <source>
        <dbReference type="Proteomes" id="UP001054837"/>
    </source>
</evidence>
<dbReference type="Proteomes" id="UP001054837">
    <property type="component" value="Unassembled WGS sequence"/>
</dbReference>